<evidence type="ECO:0000256" key="1">
    <source>
        <dbReference type="SAM" id="MobiDB-lite"/>
    </source>
</evidence>
<feature type="region of interest" description="Disordered" evidence="1">
    <location>
        <begin position="1039"/>
        <end position="1065"/>
    </location>
</feature>
<feature type="region of interest" description="Disordered" evidence="1">
    <location>
        <begin position="811"/>
        <end position="839"/>
    </location>
</feature>
<accession>A0A1Q9CIX9</accession>
<organism evidence="2 3">
    <name type="scientific">Symbiodinium microadriaticum</name>
    <name type="common">Dinoflagellate</name>
    <name type="synonym">Zooxanthella microadriatica</name>
    <dbReference type="NCBI Taxonomy" id="2951"/>
    <lineage>
        <taxon>Eukaryota</taxon>
        <taxon>Sar</taxon>
        <taxon>Alveolata</taxon>
        <taxon>Dinophyceae</taxon>
        <taxon>Suessiales</taxon>
        <taxon>Symbiodiniaceae</taxon>
        <taxon>Symbiodinium</taxon>
    </lineage>
</organism>
<name>A0A1Q9CIX9_SYMMI</name>
<proteinExistence type="predicted"/>
<keyword evidence="3" id="KW-1185">Reference proteome</keyword>
<dbReference type="OrthoDB" id="10271880at2759"/>
<feature type="region of interest" description="Disordered" evidence="1">
    <location>
        <begin position="467"/>
        <end position="490"/>
    </location>
</feature>
<dbReference type="Proteomes" id="UP000186817">
    <property type="component" value="Unassembled WGS sequence"/>
</dbReference>
<dbReference type="EMBL" id="LSRX01001157">
    <property type="protein sequence ID" value="OLP82898.1"/>
    <property type="molecule type" value="Genomic_DNA"/>
</dbReference>
<evidence type="ECO:0000313" key="3">
    <source>
        <dbReference type="Proteomes" id="UP000186817"/>
    </source>
</evidence>
<feature type="compositionally biased region" description="Basic and acidic residues" evidence="1">
    <location>
        <begin position="1055"/>
        <end position="1065"/>
    </location>
</feature>
<evidence type="ECO:0000313" key="2">
    <source>
        <dbReference type="EMBL" id="OLP82898.1"/>
    </source>
</evidence>
<sequence>MAKTHELVDTTRTHAIGGKVFMEIPGQMDEPAEDSGVAWSGWAHFDHGGFQGGGDDRQGQRNNGRASERLTVPTFSGEDTEDVGSSARSYLRQVEAWRRMAYLPPAQQGLVLYQNLSGKAWIASEELSVPRLGAEGGVGYFISWINARFLDLEVARIGKAFSDFFRRLKRRPGQTITGSTTPSTIVYMLDYVKLDAVCPRSVLHGRTLTGCSWKRPKNSIYLLVSVMSTTCIDSNKLLYYMIVDTESLGKQPGPESHILPTSPMRSELEDGVPEEVAIAYATYQSAKDRYRDQMKTRGYQGDRGQPHPFKIFYDKKLTPEVKELLTQVLSEANRLGLVVRRSWTVEEIKATMEHWMNDPAYQQADGLGIQYPEKITKGNLLRLIRDAVSTPDSELMKIGKYKGYEFQEILQQYGMWAACEIRMSQNPHVELVRYAKWWEEKEYQKHYGKGDSFEANAAAPFPENEMSKSAADTDLPIDPAGKRGISSSDYDPEVINAMESEIDPKDTHELHEHSEDKAFITTREFEIAAKSQSTSFECTRATATREHGFTIAYKNQDYDYKTLLILLNTLDYNPVKATRDGVFGGKTGDPVNYFTYGIFSHGGVVGVTTKTHECDNVVRYLNGFARHHLGPKATWTSVSVSHNTATELHHDYHNCRGGAESERVWRDPGTGAACRLCRKQNAMSVAGVIRENKDGVPRRSGESATFDEYEEQCLLFEQSVEYYKIHGTVRPKLLSEPQGPAKRSVVGRKPNWMSFPGGVNLLLSTLRASLGRPQVLELADFLTKYFKQTRRRNQESMPDYITRKCETYLRAQQTSSRRQGNREYQRNIEGTQLQPPREPGVKMINDAGEDKVQYFVFGAYALEHMNGMTDRYAGAAQLGISGVKRCQTIVTDTGYSWIWFPGKPIGKGQVPDETGRIDVATPALPPELLIENPNNEFQQAMQRRLEAEKAYADWNAQQRINRALNSRSRPVTDYHPGELVYYWRQQDSSKNRQGPGSKRGYFMGPARQRVCWQLKIGILMGHAVSWQLKIGILMGHSGQGQTSGACEDASANRPSDTEWLRSRDPAEEKQPIRYRVLGKRPATLPPTQDSDEELIPAEAGEVRNFIAAQAFESLPAHVKPSKAQAMGMRWFPEEASPGSSEPATDSWTLHWSGTGCDEDKQLQHILRQIKHRFQGGGWAKVVFVQCGVKAEKVKEGYALSQAQYVEGRREISLNASRKRRRHAETSEREKNQLRALLGSLSWLAQQTSPHISAEVSLLLSEVVTSRDETIIKSNRLVQNVRQRKQHRMLIHAFPAGEELAVYAWVDAANSNRPRFWWSKERNVGQTWN</sequence>
<comment type="caution">
    <text evidence="2">The sequence shown here is derived from an EMBL/GenBank/DDBJ whole genome shotgun (WGS) entry which is preliminary data.</text>
</comment>
<gene>
    <name evidence="2" type="ORF">AK812_SmicGene36401</name>
</gene>
<protein>
    <submittedName>
        <fullName evidence="2">Uncharacterized protein</fullName>
    </submittedName>
</protein>
<reference evidence="2 3" key="1">
    <citation type="submission" date="2016-02" db="EMBL/GenBank/DDBJ databases">
        <title>Genome analysis of coral dinoflagellate symbionts highlights evolutionary adaptations to a symbiotic lifestyle.</title>
        <authorList>
            <person name="Aranda M."/>
            <person name="Li Y."/>
            <person name="Liew Y.J."/>
            <person name="Baumgarten S."/>
            <person name="Simakov O."/>
            <person name="Wilson M."/>
            <person name="Piel J."/>
            <person name="Ashoor H."/>
            <person name="Bougouffa S."/>
            <person name="Bajic V.B."/>
            <person name="Ryu T."/>
            <person name="Ravasi T."/>
            <person name="Bayer T."/>
            <person name="Micklem G."/>
            <person name="Kim H."/>
            <person name="Bhak J."/>
            <person name="Lajeunesse T.C."/>
            <person name="Voolstra C.R."/>
        </authorList>
    </citation>
    <scope>NUCLEOTIDE SEQUENCE [LARGE SCALE GENOMIC DNA]</scope>
    <source>
        <strain evidence="2 3">CCMP2467</strain>
    </source>
</reference>
<feature type="region of interest" description="Disordered" evidence="1">
    <location>
        <begin position="49"/>
        <end position="69"/>
    </location>
</feature>